<dbReference type="GO" id="GO:0016301">
    <property type="term" value="F:kinase activity"/>
    <property type="evidence" value="ECO:0007669"/>
    <property type="project" value="UniProtKB-KW"/>
</dbReference>
<gene>
    <name evidence="1" type="ORF">D7V93_25780</name>
</gene>
<protein>
    <submittedName>
        <fullName evidence="1">Mevalonate kinase</fullName>
    </submittedName>
</protein>
<keyword evidence="2" id="KW-1185">Reference proteome</keyword>
<name>A0A3A8PE97_9BACT</name>
<evidence type="ECO:0000313" key="1">
    <source>
        <dbReference type="EMBL" id="RKH54299.1"/>
    </source>
</evidence>
<comment type="caution">
    <text evidence="1">The sequence shown here is derived from an EMBL/GenBank/DDBJ whole genome shotgun (WGS) entry which is preliminary data.</text>
</comment>
<reference evidence="2" key="1">
    <citation type="submission" date="2018-09" db="EMBL/GenBank/DDBJ databases">
        <authorList>
            <person name="Livingstone P.G."/>
            <person name="Whitworth D.E."/>
        </authorList>
    </citation>
    <scope>NUCLEOTIDE SEQUENCE [LARGE SCALE GENOMIC DNA]</scope>
    <source>
        <strain evidence="2">CA051B</strain>
    </source>
</reference>
<dbReference type="EMBL" id="RAWB01000307">
    <property type="protein sequence ID" value="RKH54299.1"/>
    <property type="molecule type" value="Genomic_DNA"/>
</dbReference>
<dbReference type="AlphaFoldDB" id="A0A3A8PE97"/>
<keyword evidence="1" id="KW-0808">Transferase</keyword>
<sequence>GGDGGAVIGLFLEPEPVVAKLTRDGVRCFASQLAGPRAQGVLS</sequence>
<organism evidence="1 2">
    <name type="scientific">Corallococcus llansteffanensis</name>
    <dbReference type="NCBI Taxonomy" id="2316731"/>
    <lineage>
        <taxon>Bacteria</taxon>
        <taxon>Pseudomonadati</taxon>
        <taxon>Myxococcota</taxon>
        <taxon>Myxococcia</taxon>
        <taxon>Myxococcales</taxon>
        <taxon>Cystobacterineae</taxon>
        <taxon>Myxococcaceae</taxon>
        <taxon>Corallococcus</taxon>
    </lineage>
</organism>
<dbReference type="Proteomes" id="UP000272888">
    <property type="component" value="Unassembled WGS sequence"/>
</dbReference>
<proteinExistence type="predicted"/>
<feature type="non-terminal residue" evidence="1">
    <location>
        <position position="1"/>
    </location>
</feature>
<keyword evidence="1" id="KW-0418">Kinase</keyword>
<evidence type="ECO:0000313" key="2">
    <source>
        <dbReference type="Proteomes" id="UP000272888"/>
    </source>
</evidence>
<accession>A0A3A8PE97</accession>